<accession>A0A4R4ZXU0</accession>
<protein>
    <submittedName>
        <fullName evidence="5">AraC family transcriptional regulator</fullName>
    </submittedName>
</protein>
<organism evidence="5 6">
    <name type="scientific">Kribbella antibiotica</name>
    <dbReference type="NCBI Taxonomy" id="190195"/>
    <lineage>
        <taxon>Bacteria</taxon>
        <taxon>Bacillati</taxon>
        <taxon>Actinomycetota</taxon>
        <taxon>Actinomycetes</taxon>
        <taxon>Propionibacteriales</taxon>
        <taxon>Kribbellaceae</taxon>
        <taxon>Kribbella</taxon>
    </lineage>
</organism>
<dbReference type="Pfam" id="PF02311">
    <property type="entry name" value="AraC_binding"/>
    <property type="match status" value="1"/>
</dbReference>
<dbReference type="InterPro" id="IPR009057">
    <property type="entry name" value="Homeodomain-like_sf"/>
</dbReference>
<dbReference type="OrthoDB" id="9799345at2"/>
<evidence type="ECO:0000256" key="3">
    <source>
        <dbReference type="ARBA" id="ARBA00023163"/>
    </source>
</evidence>
<proteinExistence type="predicted"/>
<feature type="domain" description="HTH araC/xylS-type" evidence="4">
    <location>
        <begin position="187"/>
        <end position="285"/>
    </location>
</feature>
<dbReference type="PROSITE" id="PS01124">
    <property type="entry name" value="HTH_ARAC_FAMILY_2"/>
    <property type="match status" value="1"/>
</dbReference>
<dbReference type="InterPro" id="IPR018060">
    <property type="entry name" value="HTH_AraC"/>
</dbReference>
<dbReference type="AlphaFoldDB" id="A0A4R4ZXU0"/>
<gene>
    <name evidence="5" type="ORF">E1263_01435</name>
</gene>
<dbReference type="Pfam" id="PF12833">
    <property type="entry name" value="HTH_18"/>
    <property type="match status" value="1"/>
</dbReference>
<dbReference type="EMBL" id="SMKX01000003">
    <property type="protein sequence ID" value="TDD62999.1"/>
    <property type="molecule type" value="Genomic_DNA"/>
</dbReference>
<evidence type="ECO:0000313" key="6">
    <source>
        <dbReference type="Proteomes" id="UP000295124"/>
    </source>
</evidence>
<dbReference type="RefSeq" id="WP_132164472.1">
    <property type="nucleotide sequence ID" value="NZ_SMKX01000003.1"/>
</dbReference>
<keyword evidence="1" id="KW-0805">Transcription regulation</keyword>
<dbReference type="InterPro" id="IPR003313">
    <property type="entry name" value="AraC-bd"/>
</dbReference>
<dbReference type="GO" id="GO:0003700">
    <property type="term" value="F:DNA-binding transcription factor activity"/>
    <property type="evidence" value="ECO:0007669"/>
    <property type="project" value="InterPro"/>
</dbReference>
<sequence>MVKIGHKIPDLLFAAPPGTPVGVQVMSLTKLAGRVAPERLARPQRPAFHQLITVTGGSLRQTVDFHPYVVEPGAWLWIRPGQVQQWGSLTGVTGDLVLFQPSHLDAATASRVQLDDPYLPVLRQTDDAAGVRMALDHLAYEFGALGRMPLESHTAALRHLLAVLVLRLTYLAVPVIDHAATPDAAYLRFRSAVDSDFMRTRRVEDYARSLGYSTKTLARATQAAAGVSAKEFIDRRVVLEAKRLLAHSDQSAVQISQQLGFRAPTQFAKYFAQRTGQTPMAFRSAVAGQG</sequence>
<keyword evidence="6" id="KW-1185">Reference proteome</keyword>
<dbReference type="SMART" id="SM00342">
    <property type="entry name" value="HTH_ARAC"/>
    <property type="match status" value="1"/>
</dbReference>
<dbReference type="PANTHER" id="PTHR43280">
    <property type="entry name" value="ARAC-FAMILY TRANSCRIPTIONAL REGULATOR"/>
    <property type="match status" value="1"/>
</dbReference>
<name>A0A4R4ZXU0_9ACTN</name>
<evidence type="ECO:0000256" key="2">
    <source>
        <dbReference type="ARBA" id="ARBA00023125"/>
    </source>
</evidence>
<dbReference type="InterPro" id="IPR037923">
    <property type="entry name" value="HTH-like"/>
</dbReference>
<keyword evidence="3" id="KW-0804">Transcription</keyword>
<dbReference type="GO" id="GO:0043565">
    <property type="term" value="F:sequence-specific DNA binding"/>
    <property type="evidence" value="ECO:0007669"/>
    <property type="project" value="InterPro"/>
</dbReference>
<dbReference type="SUPFAM" id="SSF46689">
    <property type="entry name" value="Homeodomain-like"/>
    <property type="match status" value="1"/>
</dbReference>
<dbReference type="Proteomes" id="UP000295124">
    <property type="component" value="Unassembled WGS sequence"/>
</dbReference>
<dbReference type="Gene3D" id="1.10.10.60">
    <property type="entry name" value="Homeodomain-like"/>
    <property type="match status" value="1"/>
</dbReference>
<evidence type="ECO:0000256" key="1">
    <source>
        <dbReference type="ARBA" id="ARBA00023015"/>
    </source>
</evidence>
<keyword evidence="2" id="KW-0238">DNA-binding</keyword>
<dbReference type="PANTHER" id="PTHR43280:SF32">
    <property type="entry name" value="TRANSCRIPTIONAL REGULATORY PROTEIN"/>
    <property type="match status" value="1"/>
</dbReference>
<reference evidence="5 6" key="1">
    <citation type="submission" date="2019-03" db="EMBL/GenBank/DDBJ databases">
        <title>Draft genome sequences of novel Actinobacteria.</title>
        <authorList>
            <person name="Sahin N."/>
            <person name="Ay H."/>
            <person name="Saygin H."/>
        </authorList>
    </citation>
    <scope>NUCLEOTIDE SEQUENCE [LARGE SCALE GENOMIC DNA]</scope>
    <source>
        <strain evidence="5 6">JCM 13523</strain>
    </source>
</reference>
<evidence type="ECO:0000313" key="5">
    <source>
        <dbReference type="EMBL" id="TDD62999.1"/>
    </source>
</evidence>
<dbReference type="SUPFAM" id="SSF51215">
    <property type="entry name" value="Regulatory protein AraC"/>
    <property type="match status" value="1"/>
</dbReference>
<evidence type="ECO:0000259" key="4">
    <source>
        <dbReference type="PROSITE" id="PS01124"/>
    </source>
</evidence>
<comment type="caution">
    <text evidence="5">The sequence shown here is derived from an EMBL/GenBank/DDBJ whole genome shotgun (WGS) entry which is preliminary data.</text>
</comment>